<dbReference type="AlphaFoldDB" id="A0A6P4YKA7"/>
<evidence type="ECO:0000313" key="5">
    <source>
        <dbReference type="RefSeq" id="XP_019619132.1"/>
    </source>
</evidence>
<evidence type="ECO:0000313" key="4">
    <source>
        <dbReference type="Proteomes" id="UP000515135"/>
    </source>
</evidence>
<protein>
    <submittedName>
        <fullName evidence="5">Uncharacterized protein LOC109466039 isoform X1</fullName>
    </submittedName>
</protein>
<keyword evidence="3" id="KW-0732">Signal</keyword>
<feature type="chain" id="PRO_5027672448" evidence="3">
    <location>
        <begin position="21"/>
        <end position="200"/>
    </location>
</feature>
<feature type="region of interest" description="Disordered" evidence="1">
    <location>
        <begin position="121"/>
        <end position="140"/>
    </location>
</feature>
<dbReference type="OrthoDB" id="10056322at2759"/>
<evidence type="ECO:0000256" key="2">
    <source>
        <dbReference type="SAM" id="Phobius"/>
    </source>
</evidence>
<proteinExistence type="predicted"/>
<feature type="transmembrane region" description="Helical" evidence="2">
    <location>
        <begin position="50"/>
        <end position="71"/>
    </location>
</feature>
<name>A0A6P4YKA7_BRABE</name>
<keyword evidence="2" id="KW-0812">Transmembrane</keyword>
<sequence>MAIAAFIFPIACSYFPVVRAGYTLCYDNKYCPDGYYCCGDQCCAYVWSYWYFWCGLAFFLFAVLSGIITACKRCRANRRRRNMPPRTITFNLTDTNNGSSSAQQMTSYPPPEVSSALPPYYPRSTTTDHRTPATQAASREQCDNPGLLYDEFLADLRPIRPGEKPPPYSLYPPEYHGDPTTIPSSQLTSGQNNRGQLQHT</sequence>
<evidence type="ECO:0000256" key="3">
    <source>
        <dbReference type="SAM" id="SignalP"/>
    </source>
</evidence>
<dbReference type="Proteomes" id="UP000515135">
    <property type="component" value="Unplaced"/>
</dbReference>
<keyword evidence="2" id="KW-1133">Transmembrane helix</keyword>
<evidence type="ECO:0000256" key="1">
    <source>
        <dbReference type="SAM" id="MobiDB-lite"/>
    </source>
</evidence>
<feature type="signal peptide" evidence="3">
    <location>
        <begin position="1"/>
        <end position="20"/>
    </location>
</feature>
<feature type="compositionally biased region" description="Polar residues" evidence="1">
    <location>
        <begin position="88"/>
        <end position="107"/>
    </location>
</feature>
<reference evidence="5" key="1">
    <citation type="submission" date="2025-08" db="UniProtKB">
        <authorList>
            <consortium name="RefSeq"/>
        </authorList>
    </citation>
    <scope>IDENTIFICATION</scope>
    <source>
        <tissue evidence="5">Gonad</tissue>
    </source>
</reference>
<dbReference type="InterPro" id="IPR021684">
    <property type="entry name" value="WBP1-like"/>
</dbReference>
<feature type="region of interest" description="Disordered" evidence="1">
    <location>
        <begin position="158"/>
        <end position="200"/>
    </location>
</feature>
<feature type="region of interest" description="Disordered" evidence="1">
    <location>
        <begin position="86"/>
        <end position="114"/>
    </location>
</feature>
<organism evidence="4 5">
    <name type="scientific">Branchiostoma belcheri</name>
    <name type="common">Amphioxus</name>
    <dbReference type="NCBI Taxonomy" id="7741"/>
    <lineage>
        <taxon>Eukaryota</taxon>
        <taxon>Metazoa</taxon>
        <taxon>Chordata</taxon>
        <taxon>Cephalochordata</taxon>
        <taxon>Leptocardii</taxon>
        <taxon>Amphioxiformes</taxon>
        <taxon>Branchiostomatidae</taxon>
        <taxon>Branchiostoma</taxon>
    </lineage>
</organism>
<dbReference type="Pfam" id="PF11669">
    <property type="entry name" value="WBP-1"/>
    <property type="match status" value="1"/>
</dbReference>
<dbReference type="RefSeq" id="XP_019619132.1">
    <property type="nucleotide sequence ID" value="XM_019763573.1"/>
</dbReference>
<gene>
    <name evidence="5" type="primary">LOC109466039</name>
</gene>
<feature type="compositionally biased region" description="Polar residues" evidence="1">
    <location>
        <begin position="181"/>
        <end position="200"/>
    </location>
</feature>
<keyword evidence="2" id="KW-0472">Membrane</keyword>
<accession>A0A6P4YKA7</accession>
<dbReference type="GeneID" id="109466039"/>
<keyword evidence="4" id="KW-1185">Reference proteome</keyword>
<dbReference type="KEGG" id="bbel:109466039"/>